<dbReference type="RefSeq" id="WP_368498536.1">
    <property type="nucleotide sequence ID" value="NZ_CP162511.1"/>
</dbReference>
<evidence type="ECO:0000256" key="3">
    <source>
        <dbReference type="ARBA" id="ARBA00022630"/>
    </source>
</evidence>
<evidence type="ECO:0000313" key="7">
    <source>
        <dbReference type="EMBL" id="XDI06147.1"/>
    </source>
</evidence>
<dbReference type="Gene3D" id="3.30.465.10">
    <property type="match status" value="1"/>
</dbReference>
<evidence type="ECO:0000259" key="6">
    <source>
        <dbReference type="PROSITE" id="PS51387"/>
    </source>
</evidence>
<keyword evidence="5" id="KW-0560">Oxidoreductase</keyword>
<feature type="domain" description="FAD-binding PCMH-type" evidence="6">
    <location>
        <begin position="38"/>
        <end position="206"/>
    </location>
</feature>
<dbReference type="Gene3D" id="3.30.43.10">
    <property type="entry name" value="Uridine Diphospho-n-acetylenolpyruvylglucosamine Reductase, domain 2"/>
    <property type="match status" value="1"/>
</dbReference>
<dbReference type="InterPro" id="IPR036318">
    <property type="entry name" value="FAD-bd_PCMH-like_sf"/>
</dbReference>
<comment type="cofactor">
    <cofactor evidence="1">
        <name>FAD</name>
        <dbReference type="ChEBI" id="CHEBI:57692"/>
    </cofactor>
</comment>
<dbReference type="GO" id="GO:0071949">
    <property type="term" value="F:FAD binding"/>
    <property type="evidence" value="ECO:0007669"/>
    <property type="project" value="InterPro"/>
</dbReference>
<keyword evidence="4" id="KW-0274">FAD</keyword>
<dbReference type="GO" id="GO:0016491">
    <property type="term" value="F:oxidoreductase activity"/>
    <property type="evidence" value="ECO:0007669"/>
    <property type="project" value="UniProtKB-KW"/>
</dbReference>
<sequence>MTFTADDLHTFTASLDGPVFVRGDDALPAEVAGFNTTVVHDPDLVVGAASEADVVAAVRFAARHGLPVHVLATGHGGFTPVVDGLLVTTSRLDTLRIDPETRRAVVGAGLRWRPVVAAAAEHGLAPVTGSSDSVGVVGYTTGGGLGPFARTLGFSSDWVRAFRVVTAGGELVTASETSHPELFWALRGGKGGLGVVTSIEFELVPLTSFYGGSLFFDAEHIPAVLRAWAAFTETAPTEATSSVAVVRFPLFDEIPTPLRGKTALSLRFAYLGDPASGAAVFQPLREAAPAFFGAVDVMPAAAVAMVHNDPDQPGPVWDRGMMLDSVDDGFVDVFLEAFGPGRELPIIAAELRHVGGATARDVPGGSAVGGRDAAYTLVMVGAPDPGLFDTVLPRVADGITGLLRPWISASTNINFAGDLSVPGAYEAAWPAEIFGRLAEVRRSYDPTGMFPYPPRAAV</sequence>
<dbReference type="InterPro" id="IPR006094">
    <property type="entry name" value="Oxid_FAD_bind_N"/>
</dbReference>
<dbReference type="SUPFAM" id="SSF56176">
    <property type="entry name" value="FAD-binding/transporter-associated domain-like"/>
    <property type="match status" value="1"/>
</dbReference>
<gene>
    <name evidence="7" type="ORF">ABFY20_03355</name>
</gene>
<dbReference type="InterPro" id="IPR016167">
    <property type="entry name" value="FAD-bd_PCMH_sub1"/>
</dbReference>
<evidence type="ECO:0000256" key="1">
    <source>
        <dbReference type="ARBA" id="ARBA00001974"/>
    </source>
</evidence>
<dbReference type="InterPro" id="IPR016166">
    <property type="entry name" value="FAD-bd_PCMH"/>
</dbReference>
<dbReference type="EMBL" id="CP162511">
    <property type="protein sequence ID" value="XDI06147.1"/>
    <property type="molecule type" value="Genomic_DNA"/>
</dbReference>
<dbReference type="InterPro" id="IPR006093">
    <property type="entry name" value="Oxy_OxRdtase_FAD_BS"/>
</dbReference>
<evidence type="ECO:0000256" key="4">
    <source>
        <dbReference type="ARBA" id="ARBA00022827"/>
    </source>
</evidence>
<comment type="similarity">
    <text evidence="2">Belongs to the oxygen-dependent FAD-linked oxidoreductase family.</text>
</comment>
<protein>
    <submittedName>
        <fullName evidence="7">FAD-binding oxidoreductase</fullName>
    </submittedName>
</protein>
<name>A0AB39BJ62_9MICO</name>
<dbReference type="Pfam" id="PF01565">
    <property type="entry name" value="FAD_binding_4"/>
    <property type="match status" value="1"/>
</dbReference>
<dbReference type="PANTHER" id="PTHR42973">
    <property type="entry name" value="BINDING OXIDOREDUCTASE, PUTATIVE (AFU_ORTHOLOGUE AFUA_1G17690)-RELATED"/>
    <property type="match status" value="1"/>
</dbReference>
<proteinExistence type="inferred from homology"/>
<keyword evidence="3" id="KW-0285">Flavoprotein</keyword>
<dbReference type="AlphaFoldDB" id="A0AB39BJ62"/>
<dbReference type="InterPro" id="IPR050416">
    <property type="entry name" value="FAD-linked_Oxidoreductase"/>
</dbReference>
<dbReference type="PROSITE" id="PS51387">
    <property type="entry name" value="FAD_PCMH"/>
    <property type="match status" value="1"/>
</dbReference>
<reference evidence="7" key="1">
    <citation type="submission" date="2024-05" db="EMBL/GenBank/DDBJ databases">
        <title>Herbiconiux sp. A18JL235.</title>
        <authorList>
            <person name="Zhang G."/>
        </authorList>
    </citation>
    <scope>NUCLEOTIDE SEQUENCE</scope>
    <source>
        <strain evidence="7">A18JL235</strain>
    </source>
</reference>
<organism evidence="7">
    <name type="scientific">Herbiconiux sp. A18JL235</name>
    <dbReference type="NCBI Taxonomy" id="3152363"/>
    <lineage>
        <taxon>Bacteria</taxon>
        <taxon>Bacillati</taxon>
        <taxon>Actinomycetota</taxon>
        <taxon>Actinomycetes</taxon>
        <taxon>Micrococcales</taxon>
        <taxon>Microbacteriaceae</taxon>
        <taxon>Herbiconiux</taxon>
    </lineage>
</organism>
<dbReference type="Gene3D" id="3.40.462.20">
    <property type="match status" value="1"/>
</dbReference>
<dbReference type="PANTHER" id="PTHR42973:SF39">
    <property type="entry name" value="FAD-BINDING PCMH-TYPE DOMAIN-CONTAINING PROTEIN"/>
    <property type="match status" value="1"/>
</dbReference>
<dbReference type="InterPro" id="IPR016169">
    <property type="entry name" value="FAD-bd_PCMH_sub2"/>
</dbReference>
<dbReference type="PROSITE" id="PS00862">
    <property type="entry name" value="OX2_COVAL_FAD"/>
    <property type="match status" value="1"/>
</dbReference>
<evidence type="ECO:0000256" key="2">
    <source>
        <dbReference type="ARBA" id="ARBA00005466"/>
    </source>
</evidence>
<evidence type="ECO:0000256" key="5">
    <source>
        <dbReference type="ARBA" id="ARBA00023002"/>
    </source>
</evidence>
<accession>A0AB39BJ62</accession>